<dbReference type="Pfam" id="PF03473">
    <property type="entry name" value="MOSC"/>
    <property type="match status" value="1"/>
</dbReference>
<organism evidence="6 7">
    <name type="scientific">Cryptotermes secundus</name>
    <dbReference type="NCBI Taxonomy" id="105785"/>
    <lineage>
        <taxon>Eukaryota</taxon>
        <taxon>Metazoa</taxon>
        <taxon>Ecdysozoa</taxon>
        <taxon>Arthropoda</taxon>
        <taxon>Hexapoda</taxon>
        <taxon>Insecta</taxon>
        <taxon>Pterygota</taxon>
        <taxon>Neoptera</taxon>
        <taxon>Polyneoptera</taxon>
        <taxon>Dictyoptera</taxon>
        <taxon>Blattodea</taxon>
        <taxon>Blattoidea</taxon>
        <taxon>Termitoidae</taxon>
        <taxon>Kalotermitidae</taxon>
        <taxon>Cryptotermitinae</taxon>
        <taxon>Cryptotermes</taxon>
    </lineage>
</organism>
<dbReference type="InterPro" id="IPR005303">
    <property type="entry name" value="MOCOS_middle"/>
</dbReference>
<dbReference type="InterPro" id="IPR015422">
    <property type="entry name" value="PyrdxlP-dep_Trfase_small"/>
</dbReference>
<dbReference type="AlphaFoldDB" id="A0A2J7QDJ9"/>
<sequence>MYRVLQHFNTSLNDYSVIFTSGATHSLKLVAESFDWIGSTTKNDKFVSSQNGFKEKGTNGCILKTDSYSDGRNAGTFMYLQDNHTSVLGMRELARKHGAAVCCLPHEEAFQCLMHCGCPDLDGSSVCDGNSLFVYPAQCNYSGLKYPLSWVSKVQNGLLNCKTEHKRQSKWFCLLDAASFVSTSVLDLSQVQPDFVCLSFYKVFGYPTGLGALLVKNSSAFVLERCYFGGGTVLISLSSQCEHVPRPALSDRFEDGTIPFLSIAALHHGFTVLKQLTGDMASVMNHTFSLARYLFQFLVRLHHSNESPATILYCDTTYEDASTQGNIINFNMLRPNGEYVGFIEVLNVANLNGIQLRTGCFCNPGACQRHLKLSDDDLRSHFQAGHVCGDERDLVNGQPTGSVRVSFGYMTTKSDVDKLINMLTSYFVQGPPVRKLPEWWPDFKQAYIQKYQSVLQKCDGLLNVDRVKTPAIVDGRPKLQINGDADDSNCISNYLQLNTMPHETVDGSSITVTDIYVYPVKSCGGMRTDSWVTGSKGLLYDREWMVVTPAGVGLTQKRDPKLCLIQPSIDLNSGLLILRFPEMPPISVPLDVTKNHNDSRVETSLCQSKVCGDRVQGWDCGDDVASWLSDALGRQGLRLIQQSVCDSRVSKGKNKLTAQDSNAEPVLSLSNEAQFLLVNRSSVEWLSNQLDKDQCDCNKETLLERFRSNLVIQGLKPFEENEWAHFQIGEVKFQSEGSCTRCQIVCIDQTTGEKTREPLRTLAAIFHGKTRFGVYLSQVSKGNMNISIGDKVNIL</sequence>
<dbReference type="GO" id="GO:0008265">
    <property type="term" value="F:molybdenum cofactor sulfurtransferase activity"/>
    <property type="evidence" value="ECO:0007669"/>
    <property type="project" value="UniProtKB-UniRule"/>
</dbReference>
<dbReference type="Gene3D" id="3.40.640.10">
    <property type="entry name" value="Type I PLP-dependent aspartate aminotransferase-like (Major domain)"/>
    <property type="match status" value="1"/>
</dbReference>
<dbReference type="InterPro" id="IPR028886">
    <property type="entry name" value="MoCo_sulfurase"/>
</dbReference>
<feature type="modified residue" description="N6-(pyridoxal phosphate)lysine" evidence="4">
    <location>
        <position position="202"/>
    </location>
</feature>
<accession>A0A2J7QDJ9</accession>
<dbReference type="SUPFAM" id="SSF141673">
    <property type="entry name" value="MOSC N-terminal domain-like"/>
    <property type="match status" value="1"/>
</dbReference>
<comment type="caution">
    <text evidence="6">The sequence shown here is derived from an EMBL/GenBank/DDBJ whole genome shotgun (WGS) entry which is preliminary data.</text>
</comment>
<dbReference type="EMBL" id="NEVH01015820">
    <property type="protein sequence ID" value="PNF26658.1"/>
    <property type="molecule type" value="Genomic_DNA"/>
</dbReference>
<proteinExistence type="inferred from homology"/>
<reference evidence="6 7" key="1">
    <citation type="submission" date="2017-12" db="EMBL/GenBank/DDBJ databases">
        <title>Hemimetabolous genomes reveal molecular basis of termite eusociality.</title>
        <authorList>
            <person name="Harrison M.C."/>
            <person name="Jongepier E."/>
            <person name="Robertson H.M."/>
            <person name="Arning N."/>
            <person name="Bitard-Feildel T."/>
            <person name="Chao H."/>
            <person name="Childers C.P."/>
            <person name="Dinh H."/>
            <person name="Doddapaneni H."/>
            <person name="Dugan S."/>
            <person name="Gowin J."/>
            <person name="Greiner C."/>
            <person name="Han Y."/>
            <person name="Hu H."/>
            <person name="Hughes D.S.T."/>
            <person name="Huylmans A.-K."/>
            <person name="Kemena C."/>
            <person name="Kremer L.P.M."/>
            <person name="Lee S.L."/>
            <person name="Lopez-Ezquerra A."/>
            <person name="Mallet L."/>
            <person name="Monroy-Kuhn J.M."/>
            <person name="Moser A."/>
            <person name="Murali S.C."/>
            <person name="Muzny D.M."/>
            <person name="Otani S."/>
            <person name="Piulachs M.-D."/>
            <person name="Poelchau M."/>
            <person name="Qu J."/>
            <person name="Schaub F."/>
            <person name="Wada-Katsumata A."/>
            <person name="Worley K.C."/>
            <person name="Xie Q."/>
            <person name="Ylla G."/>
            <person name="Poulsen M."/>
            <person name="Gibbs R.A."/>
            <person name="Schal C."/>
            <person name="Richards S."/>
            <person name="Belles X."/>
            <person name="Korb J."/>
            <person name="Bornberg-Bauer E."/>
        </authorList>
    </citation>
    <scope>NUCLEOTIDE SEQUENCE [LARGE SCALE GENOMIC DNA]</scope>
    <source>
        <tissue evidence="6">Whole body</tissue>
    </source>
</reference>
<name>A0A2J7QDJ9_9NEOP</name>
<dbReference type="InterPro" id="IPR015424">
    <property type="entry name" value="PyrdxlP-dep_Trfase"/>
</dbReference>
<dbReference type="InterPro" id="IPR011037">
    <property type="entry name" value="Pyrv_Knase-like_insert_dom_sf"/>
</dbReference>
<feature type="domain" description="MOSC" evidence="5">
    <location>
        <begin position="637"/>
        <end position="795"/>
    </location>
</feature>
<dbReference type="HAMAP" id="MF_03050">
    <property type="entry name" value="MOCOS"/>
    <property type="match status" value="1"/>
</dbReference>
<dbReference type="OrthoDB" id="420046at2759"/>
<evidence type="ECO:0000313" key="7">
    <source>
        <dbReference type="Proteomes" id="UP000235965"/>
    </source>
</evidence>
<dbReference type="InterPro" id="IPR005302">
    <property type="entry name" value="MoCF_Sase_C"/>
</dbReference>
<dbReference type="Gene3D" id="3.90.1150.10">
    <property type="entry name" value="Aspartate Aminotransferase, domain 1"/>
    <property type="match status" value="1"/>
</dbReference>
<evidence type="ECO:0000256" key="1">
    <source>
        <dbReference type="ARBA" id="ARBA00022679"/>
    </source>
</evidence>
<keyword evidence="3 4" id="KW-0501">Molybdenum cofactor biosynthesis</keyword>
<gene>
    <name evidence="4" type="primary">mal</name>
    <name evidence="6" type="ORF">B7P43_G06816</name>
</gene>
<keyword evidence="1 4" id="KW-0808">Transferase</keyword>
<comment type="similarity">
    <text evidence="4">Belongs to the class-V pyridoxal-phosphate-dependent aminotransferase family. MOCOS subfamily.</text>
</comment>
<dbReference type="SUPFAM" id="SSF50800">
    <property type="entry name" value="PK beta-barrel domain-like"/>
    <property type="match status" value="1"/>
</dbReference>
<keyword evidence="2 4" id="KW-0663">Pyridoxal phosphate</keyword>
<dbReference type="SUPFAM" id="SSF53383">
    <property type="entry name" value="PLP-dependent transferases"/>
    <property type="match status" value="1"/>
</dbReference>
<evidence type="ECO:0000259" key="5">
    <source>
        <dbReference type="PROSITE" id="PS51340"/>
    </source>
</evidence>
<evidence type="ECO:0000256" key="2">
    <source>
        <dbReference type="ARBA" id="ARBA00022898"/>
    </source>
</evidence>
<dbReference type="GO" id="GO:0030170">
    <property type="term" value="F:pyridoxal phosphate binding"/>
    <property type="evidence" value="ECO:0007669"/>
    <property type="project" value="UniProtKB-UniRule"/>
</dbReference>
<dbReference type="EC" id="2.8.1.9" evidence="4"/>
<dbReference type="STRING" id="105785.A0A2J7QDJ9"/>
<keyword evidence="7" id="KW-1185">Reference proteome</keyword>
<evidence type="ECO:0000256" key="4">
    <source>
        <dbReference type="HAMAP-Rule" id="MF_03050"/>
    </source>
</evidence>
<evidence type="ECO:0000256" key="3">
    <source>
        <dbReference type="ARBA" id="ARBA00023150"/>
    </source>
</evidence>
<evidence type="ECO:0000313" key="6">
    <source>
        <dbReference type="EMBL" id="PNF26658.1"/>
    </source>
</evidence>
<dbReference type="InterPro" id="IPR015421">
    <property type="entry name" value="PyrdxlP-dep_Trfase_major"/>
</dbReference>
<comment type="function">
    <text evidence="4">Sulfurates the molybdenum cofactor. Sulfation of molybdenum is essential for xanthine dehydrogenase (XDH) and aldehyde oxidase (ADO) enzymes in which molybdenum cofactor is liganded by 1 oxygen and 1 sulfur atom in active form.</text>
</comment>
<dbReference type="GO" id="GO:0006777">
    <property type="term" value="P:Mo-molybdopterin cofactor biosynthetic process"/>
    <property type="evidence" value="ECO:0007669"/>
    <property type="project" value="UniProtKB-UniRule"/>
</dbReference>
<dbReference type="Pfam" id="PF03476">
    <property type="entry name" value="MOSC_N"/>
    <property type="match status" value="1"/>
</dbReference>
<dbReference type="GO" id="GO:0016829">
    <property type="term" value="F:lyase activity"/>
    <property type="evidence" value="ECO:0007669"/>
    <property type="project" value="UniProtKB-UniRule"/>
</dbReference>
<dbReference type="GO" id="GO:0030151">
    <property type="term" value="F:molybdenum ion binding"/>
    <property type="evidence" value="ECO:0007669"/>
    <property type="project" value="UniProtKB-UniRule"/>
</dbReference>
<dbReference type="PANTHER" id="PTHR14237">
    <property type="entry name" value="MOLYBDOPTERIN COFACTOR SULFURASE MOSC"/>
    <property type="match status" value="1"/>
</dbReference>
<dbReference type="PANTHER" id="PTHR14237:SF80">
    <property type="entry name" value="MOLYBDENUM COFACTOR SULFURASE"/>
    <property type="match status" value="1"/>
</dbReference>
<dbReference type="FunCoup" id="A0A2J7QDJ9">
    <property type="interactions" value="128"/>
</dbReference>
<dbReference type="Pfam" id="PF00266">
    <property type="entry name" value="Aminotran_5"/>
    <property type="match status" value="1"/>
</dbReference>
<dbReference type="InParanoid" id="A0A2J7QDJ9"/>
<dbReference type="PROSITE" id="PS51340">
    <property type="entry name" value="MOSC"/>
    <property type="match status" value="1"/>
</dbReference>
<comment type="cofactor">
    <cofactor evidence="4">
        <name>pyridoxal 5'-phosphate</name>
        <dbReference type="ChEBI" id="CHEBI:597326"/>
    </cofactor>
</comment>
<dbReference type="Proteomes" id="UP000235965">
    <property type="component" value="Unassembled WGS sequence"/>
</dbReference>
<dbReference type="InterPro" id="IPR000192">
    <property type="entry name" value="Aminotrans_V_dom"/>
</dbReference>
<feature type="active site" evidence="4">
    <location>
        <position position="362"/>
    </location>
</feature>
<comment type="catalytic activity">
    <reaction evidence="4">
        <text>Mo-molybdopterin + L-cysteine + AH2 = thio-Mo-molybdopterin + L-alanine + A + H2O</text>
        <dbReference type="Rhea" id="RHEA:42636"/>
        <dbReference type="ChEBI" id="CHEBI:13193"/>
        <dbReference type="ChEBI" id="CHEBI:15377"/>
        <dbReference type="ChEBI" id="CHEBI:17499"/>
        <dbReference type="ChEBI" id="CHEBI:35235"/>
        <dbReference type="ChEBI" id="CHEBI:57972"/>
        <dbReference type="ChEBI" id="CHEBI:71302"/>
        <dbReference type="ChEBI" id="CHEBI:82685"/>
        <dbReference type="EC" id="2.8.1.9"/>
    </reaction>
</comment>
<protein>
    <recommendedName>
        <fullName evidence="4">Molybdenum cofactor sulfurase</fullName>
        <shortName evidence="4">MCS</shortName>
        <shortName evidence="4">MOS</shortName>
        <shortName evidence="4">MoCo sulfurase</shortName>
        <ecNumber evidence="4">2.8.1.9</ecNumber>
    </recommendedName>
    <alternativeName>
        <fullName evidence="4">Molybdenum cofactor sulfurtransferase</fullName>
    </alternativeName>
    <alternativeName>
        <fullName evidence="4">Protein maroon-like</fullName>
        <shortName evidence="4">Ma-l</shortName>
    </alternativeName>
</protein>